<evidence type="ECO:0000313" key="3">
    <source>
        <dbReference type="EMBL" id="PWD93137.1"/>
    </source>
</evidence>
<feature type="chain" id="PRO_5015786859" evidence="1">
    <location>
        <begin position="28"/>
        <end position="157"/>
    </location>
</feature>
<gene>
    <name evidence="2" type="ORF">DC077_01020</name>
    <name evidence="3" type="ORF">DC078_04810</name>
</gene>
<sequence>MFKKSLSRTVALLAIAGASLISPIASAQTVPIENFKTCLLENTSEVDQVELAQWVYLAISAHPHLTAYTAITPAERRLANQRVARLYERLVTQDCKIALAMLVVTDQVEAGVEAGFSALGEVAMLSLLEDESVLESIEEYVQYLDVEKFTELFNIDN</sequence>
<protein>
    <submittedName>
        <fullName evidence="2">Uncharacterized protein</fullName>
    </submittedName>
</protein>
<evidence type="ECO:0000313" key="4">
    <source>
        <dbReference type="Proteomes" id="UP000245059"/>
    </source>
</evidence>
<dbReference type="AlphaFoldDB" id="A0A2U2AT47"/>
<keyword evidence="1" id="KW-0732">Signal</keyword>
<evidence type="ECO:0000256" key="1">
    <source>
        <dbReference type="SAM" id="SignalP"/>
    </source>
</evidence>
<dbReference type="Proteomes" id="UP000245217">
    <property type="component" value="Unassembled WGS sequence"/>
</dbReference>
<comment type="caution">
    <text evidence="2">The sequence shown here is derived from an EMBL/GenBank/DDBJ whole genome shotgun (WGS) entry which is preliminary data.</text>
</comment>
<keyword evidence="5" id="KW-1185">Reference proteome</keyword>
<reference evidence="2" key="1">
    <citation type="journal article" date="2018" name="Genome Announc.">
        <title>Ignatzschineria cameli sp. nov., isolated from necrotic foot tissue of dromedaries (Camelus dromedarius) and associated maggots (Wohlfahrtia species) in Dubai.</title>
        <authorList>
            <person name="Tsang C.C."/>
            <person name="Tang J.Y."/>
            <person name="Fong J.Y."/>
            <person name="Kinne J."/>
            <person name="Lee H.H."/>
            <person name="Joseph M."/>
            <person name="Jose S."/>
            <person name="Schuster R.K."/>
            <person name="Tang Y."/>
            <person name="Sivakumar S."/>
            <person name="Chen J.H."/>
            <person name="Teng J.L."/>
            <person name="Lau S.K."/>
            <person name="Wernery U."/>
            <person name="Woo P.C."/>
        </authorList>
    </citation>
    <scope>NUCLEOTIDE SEQUENCE</scope>
    <source>
        <strain evidence="2">UAE-HKU57</strain>
        <strain evidence="3">UAE-HKU58</strain>
    </source>
</reference>
<feature type="signal peptide" evidence="1">
    <location>
        <begin position="1"/>
        <end position="27"/>
    </location>
</feature>
<name>A0A2U2AT47_9GAMM</name>
<evidence type="ECO:0000313" key="5">
    <source>
        <dbReference type="Proteomes" id="UP000245217"/>
    </source>
</evidence>
<reference evidence="4 5" key="2">
    <citation type="submission" date="2018-05" db="EMBL/GenBank/DDBJ databases">
        <title>Ignatzschineria dubaiensis sp. nov., isolated from necrotic foot tissues of dromedaries (Camelus dromedarius) and associated maggots in Dubai, United Arab Emirates.</title>
        <authorList>
            <person name="Tsang C.C."/>
            <person name="Tang J.Y.M."/>
            <person name="Fong J.Y.H."/>
            <person name="Kinne J."/>
            <person name="Lee H.H."/>
            <person name="Joseph M."/>
            <person name="Jose S."/>
            <person name="Schuster R.K."/>
            <person name="Tang Y."/>
            <person name="Sivakumar S."/>
            <person name="Chen J.H.K."/>
            <person name="Teng J.L.L."/>
            <person name="Lau S.K.P."/>
            <person name="Wernery U."/>
            <person name="Woo P.C.Y."/>
        </authorList>
    </citation>
    <scope>NUCLEOTIDE SEQUENCE [LARGE SCALE GENOMIC DNA]</scope>
    <source>
        <strain evidence="4">UAE-HKU57</strain>
        <strain evidence="5">UAE-HKU58</strain>
    </source>
</reference>
<organism evidence="2 4">
    <name type="scientific">Ignatzschineria cameli</name>
    <dbReference type="NCBI Taxonomy" id="2182793"/>
    <lineage>
        <taxon>Bacteria</taxon>
        <taxon>Pseudomonadati</taxon>
        <taxon>Pseudomonadota</taxon>
        <taxon>Gammaproteobacteria</taxon>
        <taxon>Cardiobacteriales</taxon>
        <taxon>Ignatzschineriaceae</taxon>
        <taxon>Ignatzschineria</taxon>
    </lineage>
</organism>
<dbReference type="Proteomes" id="UP000245059">
    <property type="component" value="Unassembled WGS sequence"/>
</dbReference>
<dbReference type="EMBL" id="QEWW01000001">
    <property type="protein sequence ID" value="PWD87892.1"/>
    <property type="molecule type" value="Genomic_DNA"/>
</dbReference>
<proteinExistence type="predicted"/>
<accession>A0A2U2AT47</accession>
<dbReference type="EMBL" id="QEWV01000003">
    <property type="protein sequence ID" value="PWD93137.1"/>
    <property type="molecule type" value="Genomic_DNA"/>
</dbReference>
<evidence type="ECO:0000313" key="2">
    <source>
        <dbReference type="EMBL" id="PWD87892.1"/>
    </source>
</evidence>